<geneLocation type="plasmid" evidence="6 7">
    <name>unnamed1</name>
</geneLocation>
<keyword evidence="4 5" id="KW-0472">Membrane</keyword>
<dbReference type="RefSeq" id="WP_134760468.1">
    <property type="nucleotide sequence ID" value="NZ_CP038152.1"/>
</dbReference>
<evidence type="ECO:0000256" key="1">
    <source>
        <dbReference type="ARBA" id="ARBA00004141"/>
    </source>
</evidence>
<feature type="transmembrane region" description="Helical" evidence="5">
    <location>
        <begin position="137"/>
        <end position="164"/>
    </location>
</feature>
<evidence type="ECO:0000256" key="5">
    <source>
        <dbReference type="SAM" id="Phobius"/>
    </source>
</evidence>
<feature type="transmembrane region" description="Helical" evidence="5">
    <location>
        <begin position="65"/>
        <end position="85"/>
    </location>
</feature>
<protein>
    <submittedName>
        <fullName evidence="6">Type IV secretion system protein</fullName>
    </submittedName>
</protein>
<evidence type="ECO:0000256" key="2">
    <source>
        <dbReference type="ARBA" id="ARBA00022692"/>
    </source>
</evidence>
<dbReference type="InterPro" id="IPR007688">
    <property type="entry name" value="Conjugal_tfr_TrbL/VirB6"/>
</dbReference>
<dbReference type="EMBL" id="CP038152">
    <property type="protein sequence ID" value="QBR04255.1"/>
    <property type="molecule type" value="Genomic_DNA"/>
</dbReference>
<name>A0A4P7DAT0_9BURK</name>
<dbReference type="GO" id="GO:0016020">
    <property type="term" value="C:membrane"/>
    <property type="evidence" value="ECO:0007669"/>
    <property type="project" value="UniProtKB-SubCell"/>
</dbReference>
<keyword evidence="7" id="KW-1185">Reference proteome</keyword>
<proteinExistence type="predicted"/>
<sequence length="312" mass="32568">MTTQLTIFTDMFNSFDQNVLNTINTGSARMISLISPLVAACFSLYVLLVLVSYWRGHNDSPISDFLLKTAGWAAVLTLGMNISYYSEYVVPFFNGLGDDLSTALMGGNSLSNGLDTLLNLYISAIKSMYNGLGITDVGLFVEVSVLAICILLVGVPFLAIAAAYIILAKFALGLLLALGPAFIVAALFPATRQFFQNWVGQCLNYGLLVALFGAVGALEVSFMTSVLPKSFSVSDVMLTYTIEGKIVASGLVFIVVSLNMPSLASQLAGGVGISSMVGKIGAAASMAMRAMKFSGGSGGGSSGASSNSLGRA</sequence>
<keyword evidence="6" id="KW-0614">Plasmid</keyword>
<feature type="transmembrane region" description="Helical" evidence="5">
    <location>
        <begin position="246"/>
        <end position="269"/>
    </location>
</feature>
<organism evidence="6 7">
    <name type="scientific">Paraburkholderia pallida</name>
    <dbReference type="NCBI Taxonomy" id="2547399"/>
    <lineage>
        <taxon>Bacteria</taxon>
        <taxon>Pseudomonadati</taxon>
        <taxon>Pseudomonadota</taxon>
        <taxon>Betaproteobacteria</taxon>
        <taxon>Burkholderiales</taxon>
        <taxon>Burkholderiaceae</taxon>
        <taxon>Paraburkholderia</taxon>
    </lineage>
</organism>
<keyword evidence="2 5" id="KW-0812">Transmembrane</keyword>
<dbReference type="AlphaFoldDB" id="A0A4P7DAT0"/>
<reference evidence="6 7" key="1">
    <citation type="submission" date="2019-03" db="EMBL/GenBank/DDBJ databases">
        <title>Paraburkholderia sp. 7MH5, isolated from subtropical forest soil.</title>
        <authorList>
            <person name="Gao Z.-H."/>
            <person name="Qiu L.-H."/>
        </authorList>
    </citation>
    <scope>NUCLEOTIDE SEQUENCE [LARGE SCALE GENOMIC DNA]</scope>
    <source>
        <strain evidence="6 7">7MH5</strain>
        <plasmid evidence="6 7">unnamed1</plasmid>
    </source>
</reference>
<dbReference type="Pfam" id="PF04610">
    <property type="entry name" value="TrbL"/>
    <property type="match status" value="1"/>
</dbReference>
<evidence type="ECO:0000313" key="7">
    <source>
        <dbReference type="Proteomes" id="UP000295727"/>
    </source>
</evidence>
<evidence type="ECO:0000256" key="4">
    <source>
        <dbReference type="ARBA" id="ARBA00023136"/>
    </source>
</evidence>
<gene>
    <name evidence="6" type="ORF">E1956_44855</name>
</gene>
<feature type="transmembrane region" description="Helical" evidence="5">
    <location>
        <begin position="170"/>
        <end position="190"/>
    </location>
</feature>
<dbReference type="KEGG" id="ppai:E1956_44855"/>
<dbReference type="GO" id="GO:0030255">
    <property type="term" value="P:protein secretion by the type IV secretion system"/>
    <property type="evidence" value="ECO:0007669"/>
    <property type="project" value="InterPro"/>
</dbReference>
<comment type="subcellular location">
    <subcellularLocation>
        <location evidence="1">Membrane</location>
        <topology evidence="1">Multi-pass membrane protein</topology>
    </subcellularLocation>
</comment>
<dbReference type="OrthoDB" id="6956705at2"/>
<evidence type="ECO:0000313" key="6">
    <source>
        <dbReference type="EMBL" id="QBR04255.1"/>
    </source>
</evidence>
<evidence type="ECO:0000256" key="3">
    <source>
        <dbReference type="ARBA" id="ARBA00022989"/>
    </source>
</evidence>
<keyword evidence="3 5" id="KW-1133">Transmembrane helix</keyword>
<feature type="transmembrane region" description="Helical" evidence="5">
    <location>
        <begin position="30"/>
        <end position="53"/>
    </location>
</feature>
<feature type="transmembrane region" description="Helical" evidence="5">
    <location>
        <begin position="202"/>
        <end position="226"/>
    </location>
</feature>
<dbReference type="Proteomes" id="UP000295727">
    <property type="component" value="Plasmid unnamed1"/>
</dbReference>
<accession>A0A4P7DAT0</accession>